<dbReference type="Pfam" id="PF15807">
    <property type="entry name" value="MAP17"/>
    <property type="match status" value="1"/>
</dbReference>
<name>A0A6P7MDQ4_BETSP</name>
<dbReference type="AlphaFoldDB" id="A0A6P7MDQ4"/>
<reference evidence="9" key="1">
    <citation type="submission" date="2025-08" db="UniProtKB">
        <authorList>
            <consortium name="RefSeq"/>
        </authorList>
    </citation>
    <scope>IDENTIFICATION</scope>
</reference>
<keyword evidence="7" id="KW-0732">Signal</keyword>
<sequence length="123" mass="13488">MDVQERSMRKASTVMCWFLVLEAVTAQTAPAQTGGRALPQWLTGIIAVSGFLFLTFVLFLVKKAWCEKSGRGNVAAEPTRENESVMSNGNTYEISLDTFRSKDDDCAFDNLALGVAEDKVTAM</sequence>
<organism evidence="8 9">
    <name type="scientific">Betta splendens</name>
    <name type="common">Siamese fighting fish</name>
    <dbReference type="NCBI Taxonomy" id="158456"/>
    <lineage>
        <taxon>Eukaryota</taxon>
        <taxon>Metazoa</taxon>
        <taxon>Chordata</taxon>
        <taxon>Craniata</taxon>
        <taxon>Vertebrata</taxon>
        <taxon>Euteleostomi</taxon>
        <taxon>Actinopterygii</taxon>
        <taxon>Neopterygii</taxon>
        <taxon>Teleostei</taxon>
        <taxon>Neoteleostei</taxon>
        <taxon>Acanthomorphata</taxon>
        <taxon>Anabantaria</taxon>
        <taxon>Anabantiformes</taxon>
        <taxon>Anabantoidei</taxon>
        <taxon>Osphronemidae</taxon>
        <taxon>Betta</taxon>
    </lineage>
</organism>
<evidence type="ECO:0000313" key="8">
    <source>
        <dbReference type="Proteomes" id="UP000515150"/>
    </source>
</evidence>
<gene>
    <name evidence="9" type="primary">pdzk1ip1</name>
</gene>
<dbReference type="Proteomes" id="UP000515150">
    <property type="component" value="Chromosome 4"/>
</dbReference>
<evidence type="ECO:0000256" key="5">
    <source>
        <dbReference type="ARBA" id="ARBA00049650"/>
    </source>
</evidence>
<dbReference type="InterPro" id="IPR031627">
    <property type="entry name" value="PDZK1IP1/SMIM24"/>
</dbReference>
<comment type="similarity">
    <text evidence="5">Belongs to the PDZK1-interacting protein 1/SMIM24 family.</text>
</comment>
<dbReference type="GO" id="GO:0016020">
    <property type="term" value="C:membrane"/>
    <property type="evidence" value="ECO:0007669"/>
    <property type="project" value="UniProtKB-SubCell"/>
</dbReference>
<keyword evidence="3 6" id="KW-1133">Transmembrane helix</keyword>
<feature type="transmembrane region" description="Helical" evidence="6">
    <location>
        <begin position="42"/>
        <end position="61"/>
    </location>
</feature>
<dbReference type="RefSeq" id="XP_029004448.2">
    <property type="nucleotide sequence ID" value="XM_029148615.3"/>
</dbReference>
<keyword evidence="8" id="KW-1185">Reference proteome</keyword>
<keyword evidence="4 6" id="KW-0472">Membrane</keyword>
<proteinExistence type="inferred from homology"/>
<dbReference type="CTD" id="10158"/>
<feature type="chain" id="PRO_5040852435" evidence="7">
    <location>
        <begin position="27"/>
        <end position="123"/>
    </location>
</feature>
<evidence type="ECO:0000256" key="1">
    <source>
        <dbReference type="ARBA" id="ARBA00004167"/>
    </source>
</evidence>
<evidence type="ECO:0000256" key="3">
    <source>
        <dbReference type="ARBA" id="ARBA00022989"/>
    </source>
</evidence>
<dbReference type="PANTHER" id="PTHR15296:SF1">
    <property type="entry name" value="PDZK1 INTERACTING PROTEIN 1"/>
    <property type="match status" value="1"/>
</dbReference>
<evidence type="ECO:0000256" key="7">
    <source>
        <dbReference type="SAM" id="SignalP"/>
    </source>
</evidence>
<protein>
    <submittedName>
        <fullName evidence="9">PDZK1-interacting protein 1</fullName>
    </submittedName>
</protein>
<dbReference type="KEGG" id="bspl:114854332"/>
<feature type="signal peptide" evidence="7">
    <location>
        <begin position="1"/>
        <end position="26"/>
    </location>
</feature>
<dbReference type="OrthoDB" id="9900654at2759"/>
<dbReference type="PANTHER" id="PTHR15296">
    <property type="entry name" value="MEMBRANE-ASSOCIATED PROTEIN MAP17"/>
    <property type="match status" value="1"/>
</dbReference>
<accession>A0A6P7MDQ4</accession>
<evidence type="ECO:0000256" key="2">
    <source>
        <dbReference type="ARBA" id="ARBA00022692"/>
    </source>
</evidence>
<dbReference type="GeneID" id="114854332"/>
<evidence type="ECO:0000313" key="9">
    <source>
        <dbReference type="RefSeq" id="XP_029004448.2"/>
    </source>
</evidence>
<evidence type="ECO:0000256" key="6">
    <source>
        <dbReference type="SAM" id="Phobius"/>
    </source>
</evidence>
<keyword evidence="2 6" id="KW-0812">Transmembrane</keyword>
<evidence type="ECO:0000256" key="4">
    <source>
        <dbReference type="ARBA" id="ARBA00023136"/>
    </source>
</evidence>
<comment type="subcellular location">
    <subcellularLocation>
        <location evidence="1">Membrane</location>
        <topology evidence="1">Single-pass membrane protein</topology>
    </subcellularLocation>
</comment>